<sequence length="160" mass="16922">MPLHNLPSSPSGSPTQPGDGSLSTRGRTRGELAFKPCTIEPILPKRTYLRVRRGMRALVRWAFGRGTVCALAHVDALSVDALEVVGLGVRTRAERTARTLGTALIGMMAPALTASAMDRAGMRASALDLTVRAADGHKLGNIETGVRARHCVVDVDPCPA</sequence>
<name>A0A8H7F7J9_AGABI</name>
<organism evidence="2 3">
    <name type="scientific">Agaricus bisporus var. burnettii</name>
    <dbReference type="NCBI Taxonomy" id="192524"/>
    <lineage>
        <taxon>Eukaryota</taxon>
        <taxon>Fungi</taxon>
        <taxon>Dikarya</taxon>
        <taxon>Basidiomycota</taxon>
        <taxon>Agaricomycotina</taxon>
        <taxon>Agaricomycetes</taxon>
        <taxon>Agaricomycetidae</taxon>
        <taxon>Agaricales</taxon>
        <taxon>Agaricineae</taxon>
        <taxon>Agaricaceae</taxon>
        <taxon>Agaricus</taxon>
    </lineage>
</organism>
<feature type="compositionally biased region" description="Low complexity" evidence="1">
    <location>
        <begin position="7"/>
        <end position="21"/>
    </location>
</feature>
<evidence type="ECO:0000256" key="1">
    <source>
        <dbReference type="SAM" id="MobiDB-lite"/>
    </source>
</evidence>
<accession>A0A8H7F7J9</accession>
<protein>
    <submittedName>
        <fullName evidence="2">Uncharacterized protein</fullName>
    </submittedName>
</protein>
<evidence type="ECO:0000313" key="2">
    <source>
        <dbReference type="EMBL" id="KAF7779130.1"/>
    </source>
</evidence>
<gene>
    <name evidence="2" type="ORF">Agabi119p4_3475</name>
</gene>
<dbReference type="Proteomes" id="UP000629468">
    <property type="component" value="Unassembled WGS sequence"/>
</dbReference>
<comment type="caution">
    <text evidence="2">The sequence shown here is derived from an EMBL/GenBank/DDBJ whole genome shotgun (WGS) entry which is preliminary data.</text>
</comment>
<reference evidence="2 3" key="1">
    <citation type="journal article" name="Sci. Rep.">
        <title>Telomere-to-telomere assembled and centromere annotated genomes of the two main subspecies of the button mushroom Agaricus bisporus reveal especially polymorphic chromosome ends.</title>
        <authorList>
            <person name="Sonnenberg A.S.M."/>
            <person name="Sedaghat-Telgerd N."/>
            <person name="Lavrijssen B."/>
            <person name="Ohm R.A."/>
            <person name="Hendrickx P.M."/>
            <person name="Scholtmeijer K."/>
            <person name="Baars J.J.P."/>
            <person name="van Peer A."/>
        </authorList>
    </citation>
    <scope>NUCLEOTIDE SEQUENCE [LARGE SCALE GENOMIC DNA]</scope>
    <source>
        <strain evidence="2 3">H119_p4</strain>
    </source>
</reference>
<proteinExistence type="predicted"/>
<feature type="region of interest" description="Disordered" evidence="1">
    <location>
        <begin position="1"/>
        <end position="27"/>
    </location>
</feature>
<dbReference type="EMBL" id="JABXXO010000004">
    <property type="protein sequence ID" value="KAF7779130.1"/>
    <property type="molecule type" value="Genomic_DNA"/>
</dbReference>
<evidence type="ECO:0000313" key="3">
    <source>
        <dbReference type="Proteomes" id="UP000629468"/>
    </source>
</evidence>
<dbReference type="AlphaFoldDB" id="A0A8H7F7J9"/>